<dbReference type="Pfam" id="PF03717">
    <property type="entry name" value="PBP_dimer"/>
    <property type="match status" value="1"/>
</dbReference>
<dbReference type="InterPro" id="IPR005543">
    <property type="entry name" value="PASTA_dom"/>
</dbReference>
<dbReference type="GO" id="GO:0004180">
    <property type="term" value="F:carboxypeptidase activity"/>
    <property type="evidence" value="ECO:0007669"/>
    <property type="project" value="UniProtKB-KW"/>
</dbReference>
<dbReference type="SMART" id="SM00740">
    <property type="entry name" value="PASTA"/>
    <property type="match status" value="1"/>
</dbReference>
<accession>A0A1I5UA18</accession>
<dbReference type="Gene3D" id="3.40.710.10">
    <property type="entry name" value="DD-peptidase/beta-lactamase superfamily"/>
    <property type="match status" value="1"/>
</dbReference>
<comment type="subcellular location">
    <subcellularLocation>
        <location evidence="1">Membrane</location>
    </subcellularLocation>
</comment>
<dbReference type="SUPFAM" id="SSF56601">
    <property type="entry name" value="beta-lactamase/transpeptidase-like"/>
    <property type="match status" value="1"/>
</dbReference>
<dbReference type="InterPro" id="IPR001460">
    <property type="entry name" value="PCN-bd_Tpept"/>
</dbReference>
<dbReference type="InterPro" id="IPR005311">
    <property type="entry name" value="PBP_dimer"/>
</dbReference>
<keyword evidence="5" id="KW-0132">Cell division</keyword>
<dbReference type="Gene3D" id="3.30.450.330">
    <property type="match status" value="1"/>
</dbReference>
<dbReference type="PROSITE" id="PS51178">
    <property type="entry name" value="PASTA"/>
    <property type="match status" value="1"/>
</dbReference>
<dbReference type="Pfam" id="PF00905">
    <property type="entry name" value="Transpeptidase"/>
    <property type="match status" value="1"/>
</dbReference>
<evidence type="ECO:0000256" key="2">
    <source>
        <dbReference type="ARBA" id="ARBA00022645"/>
    </source>
</evidence>
<dbReference type="GO" id="GO:0005886">
    <property type="term" value="C:plasma membrane"/>
    <property type="evidence" value="ECO:0007669"/>
    <property type="project" value="TreeGrafter"/>
</dbReference>
<dbReference type="GO" id="GO:0071555">
    <property type="term" value="P:cell wall organization"/>
    <property type="evidence" value="ECO:0007669"/>
    <property type="project" value="TreeGrafter"/>
</dbReference>
<dbReference type="SUPFAM" id="SSF56519">
    <property type="entry name" value="Penicillin binding protein dimerisation domain"/>
    <property type="match status" value="1"/>
</dbReference>
<keyword evidence="2" id="KW-0121">Carboxypeptidase</keyword>
<gene>
    <name evidence="5" type="ORF">SAMN04515674_10775</name>
</gene>
<keyword evidence="3" id="KW-0472">Membrane</keyword>
<organism evidence="5 6">
    <name type="scientific">Pseudarcicella hirudinis</name>
    <dbReference type="NCBI Taxonomy" id="1079859"/>
    <lineage>
        <taxon>Bacteria</taxon>
        <taxon>Pseudomonadati</taxon>
        <taxon>Bacteroidota</taxon>
        <taxon>Cytophagia</taxon>
        <taxon>Cytophagales</taxon>
        <taxon>Flectobacillaceae</taxon>
        <taxon>Pseudarcicella</taxon>
    </lineage>
</organism>
<name>A0A1I5UA18_9BACT</name>
<proteinExistence type="predicted"/>
<dbReference type="OrthoDB" id="9804124at2"/>
<keyword evidence="6" id="KW-1185">Reference proteome</keyword>
<dbReference type="Gene3D" id="3.90.1310.10">
    <property type="entry name" value="Penicillin-binding protein 2a (Domain 2)"/>
    <property type="match status" value="1"/>
</dbReference>
<dbReference type="STRING" id="1079859.SAMN04515674_10775"/>
<evidence type="ECO:0000259" key="4">
    <source>
        <dbReference type="PROSITE" id="PS51178"/>
    </source>
</evidence>
<evidence type="ECO:0000256" key="3">
    <source>
        <dbReference type="ARBA" id="ARBA00023136"/>
    </source>
</evidence>
<evidence type="ECO:0000313" key="5">
    <source>
        <dbReference type="EMBL" id="SFP92139.1"/>
    </source>
</evidence>
<dbReference type="RefSeq" id="WP_092017707.1">
    <property type="nucleotide sequence ID" value="NZ_FOXH01000007.1"/>
</dbReference>
<keyword evidence="2" id="KW-0645">Protease</keyword>
<dbReference type="CDD" id="cd06575">
    <property type="entry name" value="PASTA_Pbp2x-like_2"/>
    <property type="match status" value="1"/>
</dbReference>
<dbReference type="PANTHER" id="PTHR30627">
    <property type="entry name" value="PEPTIDOGLYCAN D,D-TRANSPEPTIDASE"/>
    <property type="match status" value="1"/>
</dbReference>
<sequence length="707" mass="79351">MSKNIKGDIVFRVRAMFLFMLLFAVGIVWKIFSLQVIDGEKWRKKANQTYVKERSVPAIRGNIYADDGSLLATSLPKYRLGFDPKVSLLNDKNLKIYEKGIDSLCILLSNYYGDKDAEDYRTMIATARDKKLSYILLNNDLVDYQTVKKMRRWPVFRYGKFKGGVVFEKVNVRYTPFGKMGYRTIGYKKDKEAVGIENSFNTQLAGVEGKGIFEKMSGGSWRPVDGGEEAIPVAGLDVHTTLNVNIQDVAESSLMKALQQYGAERGCVVVMEVATGEIKAMTNLTRTADMGYAETFNHAVLGKTDPGSVFKLPSMIAMMEEGDLDNKEWVQTGDGIFKIGSSTMEDSNVKHGGHGTITAQEVFEMSSNVGTMKLMLKYFGGKESRYYDYLKKFHLTEPLNFQLKPDVAPTIKQPSQWSKITLPWMSVGYETSITPLQMLTFYNAIANNGVWIQPIIVKQTKIVDDVQEDFKASQVKIDEPICSEKTLMKVRKMLEGVVERGTAKNIKNPLYKIAGKTGTSQKLIGGKYREGMYYTSFIGYFPADAPKYSCVVVIDNPRGVKKEALYAADVSAPVFKEIADKIYACDIQMHRLLDARKYDPRYFATQKHIAHTGDIKAICDEFGIEKQPQEEGWAVIKGDNGSLEFENQLNPKSKVPDLRGMTLRDALYLLENKGFRVNYKGAGKIISQSIPPGSLAVRNRVIGLTLE</sequence>
<keyword evidence="5" id="KW-0131">Cell cycle</keyword>
<dbReference type="AlphaFoldDB" id="A0A1I5UA18"/>
<dbReference type="Proteomes" id="UP000199306">
    <property type="component" value="Unassembled WGS sequence"/>
</dbReference>
<dbReference type="EMBL" id="FOXH01000007">
    <property type="protein sequence ID" value="SFP92139.1"/>
    <property type="molecule type" value="Genomic_DNA"/>
</dbReference>
<protein>
    <submittedName>
        <fullName evidence="5">Cell division protein FtsI (Penicillin-binding protein 3)</fullName>
    </submittedName>
</protein>
<dbReference type="Gene3D" id="3.30.10.20">
    <property type="match status" value="1"/>
</dbReference>
<dbReference type="SUPFAM" id="SSF54184">
    <property type="entry name" value="Penicillin-binding protein 2x (pbp-2x), c-terminal domain"/>
    <property type="match status" value="1"/>
</dbReference>
<keyword evidence="2" id="KW-0378">Hydrolase</keyword>
<dbReference type="InterPro" id="IPR012338">
    <property type="entry name" value="Beta-lactam/transpept-like"/>
</dbReference>
<dbReference type="InterPro" id="IPR050515">
    <property type="entry name" value="Beta-lactam/transpept"/>
</dbReference>
<reference evidence="5 6" key="1">
    <citation type="submission" date="2016-10" db="EMBL/GenBank/DDBJ databases">
        <authorList>
            <person name="de Groot N.N."/>
        </authorList>
    </citation>
    <scope>NUCLEOTIDE SEQUENCE [LARGE SCALE GENOMIC DNA]</scope>
    <source>
        <strain evidence="6">E92,LMG 26720,CCM 7988</strain>
    </source>
</reference>
<dbReference type="GO" id="GO:0051301">
    <property type="term" value="P:cell division"/>
    <property type="evidence" value="ECO:0007669"/>
    <property type="project" value="UniProtKB-KW"/>
</dbReference>
<evidence type="ECO:0000313" key="6">
    <source>
        <dbReference type="Proteomes" id="UP000199306"/>
    </source>
</evidence>
<dbReference type="InterPro" id="IPR036138">
    <property type="entry name" value="PBP_dimer_sf"/>
</dbReference>
<evidence type="ECO:0000256" key="1">
    <source>
        <dbReference type="ARBA" id="ARBA00004370"/>
    </source>
</evidence>
<feature type="domain" description="PASTA" evidence="4">
    <location>
        <begin position="649"/>
        <end position="707"/>
    </location>
</feature>
<dbReference type="GO" id="GO:0008658">
    <property type="term" value="F:penicillin binding"/>
    <property type="evidence" value="ECO:0007669"/>
    <property type="project" value="InterPro"/>
</dbReference>
<dbReference type="Pfam" id="PF03793">
    <property type="entry name" value="PASTA"/>
    <property type="match status" value="1"/>
</dbReference>
<dbReference type="PANTHER" id="PTHR30627:SF1">
    <property type="entry name" value="PEPTIDOGLYCAN D,D-TRANSPEPTIDASE FTSI"/>
    <property type="match status" value="1"/>
</dbReference>